<keyword evidence="3" id="KW-1185">Reference proteome</keyword>
<reference evidence="2 3" key="1">
    <citation type="submission" date="2016-10" db="EMBL/GenBank/DDBJ databases">
        <authorList>
            <person name="Varghese N."/>
            <person name="Submissions S."/>
        </authorList>
    </citation>
    <scope>NUCLEOTIDE SEQUENCE [LARGE SCALE GENOMIC DNA]</scope>
    <source>
        <strain evidence="2 3">DSM 16392</strain>
    </source>
</reference>
<proteinExistence type="predicted"/>
<organism evidence="2 3">
    <name type="scientific">Pseudovibrio ascidiaceicola</name>
    <dbReference type="NCBI Taxonomy" id="285279"/>
    <lineage>
        <taxon>Bacteria</taxon>
        <taxon>Pseudomonadati</taxon>
        <taxon>Pseudomonadota</taxon>
        <taxon>Alphaproteobacteria</taxon>
        <taxon>Hyphomicrobiales</taxon>
        <taxon>Stappiaceae</taxon>
        <taxon>Pseudovibrio</taxon>
    </lineage>
</organism>
<feature type="chain" id="PRO_5047237006" evidence="1">
    <location>
        <begin position="20"/>
        <end position="135"/>
    </location>
</feature>
<sequence>MKPLINRSAALLAAGLLVAGTGAVSKTTEAQASDIRGTLTFAGDTEIPKGQIKIYIEDTAIKDSKRELTSQSHLKSTGKSKNIAFSVTRPANIQTSPTLRIIAQLQRPDGWLLAEGRTKIKDDKPVDVMLYEAMY</sequence>
<comment type="caution">
    <text evidence="2">The sequence shown here is derived from an EMBL/GenBank/DDBJ whole genome shotgun (WGS) entry which is preliminary data.</text>
</comment>
<evidence type="ECO:0000313" key="2">
    <source>
        <dbReference type="EMBL" id="SFK97589.1"/>
    </source>
</evidence>
<gene>
    <name evidence="2" type="ORF">SAMN04488518_1134</name>
</gene>
<name>A0A1I4DXB4_9HYPH</name>
<evidence type="ECO:0000256" key="1">
    <source>
        <dbReference type="SAM" id="SignalP"/>
    </source>
</evidence>
<accession>A0A1I4DXB4</accession>
<keyword evidence="1" id="KW-0732">Signal</keyword>
<dbReference type="RefSeq" id="WP_093522522.1">
    <property type="nucleotide sequence ID" value="NZ_FOSK01000013.1"/>
</dbReference>
<evidence type="ECO:0000313" key="3">
    <source>
        <dbReference type="Proteomes" id="UP000199598"/>
    </source>
</evidence>
<feature type="signal peptide" evidence="1">
    <location>
        <begin position="1"/>
        <end position="19"/>
    </location>
</feature>
<protein>
    <submittedName>
        <fullName evidence="2">Uncharacterized protein</fullName>
    </submittedName>
</protein>
<dbReference type="EMBL" id="FOSK01000013">
    <property type="protein sequence ID" value="SFK97589.1"/>
    <property type="molecule type" value="Genomic_DNA"/>
</dbReference>
<dbReference type="Proteomes" id="UP000199598">
    <property type="component" value="Unassembled WGS sequence"/>
</dbReference>